<proteinExistence type="predicted"/>
<dbReference type="InterPro" id="IPR036526">
    <property type="entry name" value="C-N_Hydrolase_sf"/>
</dbReference>
<reference evidence="2 3" key="1">
    <citation type="submission" date="2018-12" db="EMBL/GenBank/DDBJ databases">
        <authorList>
            <consortium name="Pathogen Informatics"/>
        </authorList>
    </citation>
    <scope>NUCLEOTIDE SEQUENCE [LARGE SCALE GENOMIC DNA]</scope>
    <source>
        <strain evidence="2 3">NCTC11466</strain>
    </source>
</reference>
<dbReference type="OrthoDB" id="9811121at2"/>
<dbReference type="AlphaFoldDB" id="A0A3S5DPH6"/>
<dbReference type="EC" id="3.5.1.100" evidence="2"/>
<dbReference type="PANTHER" id="PTHR23088:SF27">
    <property type="entry name" value="DEAMINATED GLUTATHIONE AMIDASE"/>
    <property type="match status" value="1"/>
</dbReference>
<dbReference type="GO" id="GO:0016787">
    <property type="term" value="F:hydrolase activity"/>
    <property type="evidence" value="ECO:0007669"/>
    <property type="project" value="UniProtKB-KW"/>
</dbReference>
<dbReference type="CDD" id="cd07581">
    <property type="entry name" value="nitrilase_3"/>
    <property type="match status" value="1"/>
</dbReference>
<dbReference type="PANTHER" id="PTHR23088">
    <property type="entry name" value="NITRILASE-RELATED"/>
    <property type="match status" value="1"/>
</dbReference>
<dbReference type="KEGG" id="clap:NCTC11466_00641"/>
<dbReference type="SUPFAM" id="SSF56317">
    <property type="entry name" value="Carbon-nitrogen hydrolase"/>
    <property type="match status" value="1"/>
</dbReference>
<dbReference type="PROSITE" id="PS50263">
    <property type="entry name" value="CN_HYDROLASE"/>
    <property type="match status" value="1"/>
</dbReference>
<dbReference type="Pfam" id="PF00795">
    <property type="entry name" value="CN_hydrolase"/>
    <property type="match status" value="1"/>
</dbReference>
<dbReference type="Gene3D" id="3.60.110.10">
    <property type="entry name" value="Carbon-nitrogen hydrolase"/>
    <property type="match status" value="1"/>
</dbReference>
<dbReference type="EMBL" id="LR134201">
    <property type="protein sequence ID" value="VEB95529.1"/>
    <property type="molecule type" value="Genomic_DNA"/>
</dbReference>
<dbReference type="Proteomes" id="UP000274122">
    <property type="component" value="Chromosome"/>
</dbReference>
<evidence type="ECO:0000313" key="3">
    <source>
        <dbReference type="Proteomes" id="UP000274122"/>
    </source>
</evidence>
<keyword evidence="2" id="KW-0378">Hydrolase</keyword>
<dbReference type="RefSeq" id="WP_126354713.1">
    <property type="nucleotide sequence ID" value="NZ_LR134201.1"/>
</dbReference>
<evidence type="ECO:0000259" key="1">
    <source>
        <dbReference type="PROSITE" id="PS50263"/>
    </source>
</evidence>
<keyword evidence="3" id="KW-1185">Reference proteome</keyword>
<feature type="domain" description="CN hydrolase" evidence="1">
    <location>
        <begin position="1"/>
        <end position="242"/>
    </location>
</feature>
<sequence length="268" mass="29643">MKIALGQFTTDTDKAVNLAKAEAAIQEASQNGAKLLVLPETFMAFISPASTTCYADIAEPLEGPFVTRLCAAARAAGIYLVVGMFERNPKDDIRAWNTTLLIDNQGKLLHAYRKTHLYDAFSYQESRNIIQGDNALKVVETEIGRIGLMVCYELRFPEIARELALQGADLLIVPTAWVHGPLKEQHFQALVSARALENTLPVVACDQTGNIYSGRSLVCDAMGVTRNSMGVEQGLIYSEIDYKHTRTTREALPCLGHRRAELYTHLNK</sequence>
<organism evidence="2 3">
    <name type="scientific">Cedecea lapagei</name>
    <dbReference type="NCBI Taxonomy" id="158823"/>
    <lineage>
        <taxon>Bacteria</taxon>
        <taxon>Pseudomonadati</taxon>
        <taxon>Pseudomonadota</taxon>
        <taxon>Gammaproteobacteria</taxon>
        <taxon>Enterobacterales</taxon>
        <taxon>Enterobacteriaceae</taxon>
        <taxon>Cedecea</taxon>
    </lineage>
</organism>
<gene>
    <name evidence="2" type="primary">ramA_1</name>
    <name evidence="2" type="ORF">NCTC11466_00641</name>
</gene>
<dbReference type="InterPro" id="IPR003010">
    <property type="entry name" value="C-N_Hydrolase"/>
</dbReference>
<name>A0A3S5DPH6_9ENTR</name>
<evidence type="ECO:0000313" key="2">
    <source>
        <dbReference type="EMBL" id="VEB95529.1"/>
    </source>
</evidence>
<protein>
    <submittedName>
        <fullName evidence="2">(R)-stereoselective amidase</fullName>
        <ecNumber evidence="2">3.5.1.100</ecNumber>
    </submittedName>
</protein>
<accession>A0A3S5DPH6</accession>